<dbReference type="GO" id="GO:0004519">
    <property type="term" value="F:endonuclease activity"/>
    <property type="evidence" value="ECO:0007669"/>
    <property type="project" value="UniProtKB-KW"/>
</dbReference>
<organism evidence="9 10">
    <name type="scientific">Tagetes erecta</name>
    <name type="common">African marigold</name>
    <dbReference type="NCBI Taxonomy" id="13708"/>
    <lineage>
        <taxon>Eukaryota</taxon>
        <taxon>Viridiplantae</taxon>
        <taxon>Streptophyta</taxon>
        <taxon>Embryophyta</taxon>
        <taxon>Tracheophyta</taxon>
        <taxon>Spermatophyta</taxon>
        <taxon>Magnoliopsida</taxon>
        <taxon>eudicotyledons</taxon>
        <taxon>Gunneridae</taxon>
        <taxon>Pentapetalae</taxon>
        <taxon>asterids</taxon>
        <taxon>campanulids</taxon>
        <taxon>Asterales</taxon>
        <taxon>Asteraceae</taxon>
        <taxon>Asteroideae</taxon>
        <taxon>Heliantheae alliance</taxon>
        <taxon>Tageteae</taxon>
        <taxon>Tagetes</taxon>
    </lineage>
</organism>
<dbReference type="Proteomes" id="UP001229421">
    <property type="component" value="Unassembled WGS sequence"/>
</dbReference>
<dbReference type="InterPro" id="IPR050951">
    <property type="entry name" value="Retrovirus_Pol_polyprotein"/>
</dbReference>
<keyword evidence="2" id="KW-0808">Transferase</keyword>
<dbReference type="GO" id="GO:0015074">
    <property type="term" value="P:DNA integration"/>
    <property type="evidence" value="ECO:0007669"/>
    <property type="project" value="InterPro"/>
</dbReference>
<proteinExistence type="predicted"/>
<keyword evidence="5" id="KW-0255">Endonuclease</keyword>
<evidence type="ECO:0000256" key="7">
    <source>
        <dbReference type="ARBA" id="ARBA00022918"/>
    </source>
</evidence>
<dbReference type="Gene3D" id="3.30.70.270">
    <property type="match status" value="1"/>
</dbReference>
<gene>
    <name evidence="9" type="ORF">QVD17_41420</name>
</gene>
<dbReference type="InterPro" id="IPR012337">
    <property type="entry name" value="RNaseH-like_sf"/>
</dbReference>
<evidence type="ECO:0000256" key="4">
    <source>
        <dbReference type="ARBA" id="ARBA00022722"/>
    </source>
</evidence>
<evidence type="ECO:0000256" key="2">
    <source>
        <dbReference type="ARBA" id="ARBA00022679"/>
    </source>
</evidence>
<dbReference type="Pfam" id="PF17921">
    <property type="entry name" value="Integrase_H2C2"/>
    <property type="match status" value="1"/>
</dbReference>
<dbReference type="CDD" id="cd09274">
    <property type="entry name" value="RNase_HI_RT_Ty3"/>
    <property type="match status" value="1"/>
</dbReference>
<evidence type="ECO:0000256" key="5">
    <source>
        <dbReference type="ARBA" id="ARBA00022759"/>
    </source>
</evidence>
<dbReference type="Gene3D" id="3.10.10.10">
    <property type="entry name" value="HIV Type 1 Reverse Transcriptase, subunit A, domain 1"/>
    <property type="match status" value="1"/>
</dbReference>
<dbReference type="InterPro" id="IPR041373">
    <property type="entry name" value="RT_RNaseH"/>
</dbReference>
<dbReference type="InterPro" id="IPR001584">
    <property type="entry name" value="Integrase_cat-core"/>
</dbReference>
<evidence type="ECO:0000313" key="10">
    <source>
        <dbReference type="Proteomes" id="UP001229421"/>
    </source>
</evidence>
<dbReference type="Pfam" id="PF00078">
    <property type="entry name" value="RVT_1"/>
    <property type="match status" value="1"/>
</dbReference>
<keyword evidence="1" id="KW-0645">Protease</keyword>
<evidence type="ECO:0000259" key="8">
    <source>
        <dbReference type="PROSITE" id="PS50994"/>
    </source>
</evidence>
<comment type="caution">
    <text evidence="9">The sequence shown here is derived from an EMBL/GenBank/DDBJ whole genome shotgun (WGS) entry which is preliminary data.</text>
</comment>
<dbReference type="GO" id="GO:0003964">
    <property type="term" value="F:RNA-directed DNA polymerase activity"/>
    <property type="evidence" value="ECO:0007669"/>
    <property type="project" value="UniProtKB-KW"/>
</dbReference>
<dbReference type="Gene3D" id="3.30.420.10">
    <property type="entry name" value="Ribonuclease H-like superfamily/Ribonuclease H"/>
    <property type="match status" value="1"/>
</dbReference>
<dbReference type="EMBL" id="JAUHHV010000012">
    <property type="protein sequence ID" value="KAK1406133.1"/>
    <property type="molecule type" value="Genomic_DNA"/>
</dbReference>
<dbReference type="PANTHER" id="PTHR37984">
    <property type="entry name" value="PROTEIN CBG26694"/>
    <property type="match status" value="1"/>
</dbReference>
<reference evidence="9" key="1">
    <citation type="journal article" date="2023" name="bioRxiv">
        <title>Improved chromosome-level genome assembly for marigold (Tagetes erecta).</title>
        <authorList>
            <person name="Jiang F."/>
            <person name="Yuan L."/>
            <person name="Wang S."/>
            <person name="Wang H."/>
            <person name="Xu D."/>
            <person name="Wang A."/>
            <person name="Fan W."/>
        </authorList>
    </citation>
    <scope>NUCLEOTIDE SEQUENCE</scope>
    <source>
        <strain evidence="9">WSJ</strain>
        <tissue evidence="9">Leaf</tissue>
    </source>
</reference>
<dbReference type="InterPro" id="IPR000477">
    <property type="entry name" value="RT_dom"/>
</dbReference>
<keyword evidence="3" id="KW-0548">Nucleotidyltransferase</keyword>
<dbReference type="Gene3D" id="1.10.340.70">
    <property type="match status" value="1"/>
</dbReference>
<sequence>MSQLQDLLDKGFIRPSVSPWGAPVLFVKKKDGSLRMRIDYRELNKLTVKNRYPLPRIDDLFDQLQGASWFSKIDLRSGYHQLKVKEKDIPKTAFRTLYGHYEFLVMSFGLTNAPAAFMDLMNRICKATLDRSVIVFIDNILIYSKSEVDHAYHLREVLEVLRREKLYAKFSKCAFWLREESDQERAFQTLKEKLTHAPVLTLPDGTEDMVVYSDASHLGLGCVLMQRGKVIAYASRQLKVHETKYPTHDLELAALEILFRSKRVKLRQRRWLETIKDYDCEIHYHPGRANVVAEALSRKEEYTPIRVRSMQLTVTSGLFDKIQEAQKEAIKETNWKKERIIGDVKNLLENEDRLKTRFGRIWIPNTCDVKSLLLKEAHKSHYSIHPGGTKMYRDLKMNYWWPGMKRDVVKYVERCVTCLQVKAEHQKPYGKLQPLEIPQWKWEHITMDLLTKLPRTAQGFDSIWVVVDRLTKSAQFLPIRESYTSEKMADVYLNEIVARHGVPISIVSDRDPWFTSHFWQGFQEQMGTNCY</sequence>
<dbReference type="InterPro" id="IPR043128">
    <property type="entry name" value="Rev_trsase/Diguanyl_cyclase"/>
</dbReference>
<dbReference type="GO" id="GO:0008233">
    <property type="term" value="F:peptidase activity"/>
    <property type="evidence" value="ECO:0007669"/>
    <property type="project" value="UniProtKB-KW"/>
</dbReference>
<keyword evidence="10" id="KW-1185">Reference proteome</keyword>
<dbReference type="Pfam" id="PF17917">
    <property type="entry name" value="RT_RNaseH"/>
    <property type="match status" value="1"/>
</dbReference>
<feature type="domain" description="Integrase catalytic" evidence="8">
    <location>
        <begin position="434"/>
        <end position="531"/>
    </location>
</feature>
<evidence type="ECO:0000256" key="3">
    <source>
        <dbReference type="ARBA" id="ARBA00022695"/>
    </source>
</evidence>
<dbReference type="FunFam" id="3.10.10.10:FF:000007">
    <property type="entry name" value="Retrovirus-related Pol polyprotein from transposon 17.6-like Protein"/>
    <property type="match status" value="1"/>
</dbReference>
<dbReference type="InterPro" id="IPR036397">
    <property type="entry name" value="RNaseH_sf"/>
</dbReference>
<name>A0AAD8JLS6_TARER</name>
<evidence type="ECO:0000256" key="6">
    <source>
        <dbReference type="ARBA" id="ARBA00022801"/>
    </source>
</evidence>
<dbReference type="InterPro" id="IPR041588">
    <property type="entry name" value="Integrase_H2C2"/>
</dbReference>
<dbReference type="PANTHER" id="PTHR37984:SF5">
    <property type="entry name" value="PROTEIN NYNRIN-LIKE"/>
    <property type="match status" value="1"/>
</dbReference>
<evidence type="ECO:0000313" key="9">
    <source>
        <dbReference type="EMBL" id="KAK1406133.1"/>
    </source>
</evidence>
<keyword evidence="6" id="KW-0378">Hydrolase</keyword>
<dbReference type="PROSITE" id="PS50994">
    <property type="entry name" value="INTEGRASE"/>
    <property type="match status" value="1"/>
</dbReference>
<dbReference type="GO" id="GO:0006508">
    <property type="term" value="P:proteolysis"/>
    <property type="evidence" value="ECO:0007669"/>
    <property type="project" value="UniProtKB-KW"/>
</dbReference>
<accession>A0AAD8JLS6</accession>
<dbReference type="SUPFAM" id="SSF56672">
    <property type="entry name" value="DNA/RNA polymerases"/>
    <property type="match status" value="1"/>
</dbReference>
<dbReference type="CDD" id="cd01647">
    <property type="entry name" value="RT_LTR"/>
    <property type="match status" value="1"/>
</dbReference>
<evidence type="ECO:0000256" key="1">
    <source>
        <dbReference type="ARBA" id="ARBA00022670"/>
    </source>
</evidence>
<protein>
    <recommendedName>
        <fullName evidence="8">Integrase catalytic domain-containing protein</fullName>
    </recommendedName>
</protein>
<keyword evidence="7" id="KW-0695">RNA-directed DNA polymerase</keyword>
<keyword evidence="4" id="KW-0540">Nuclease</keyword>
<dbReference type="AlphaFoldDB" id="A0AAD8JLS6"/>
<dbReference type="SUPFAM" id="SSF53098">
    <property type="entry name" value="Ribonuclease H-like"/>
    <property type="match status" value="1"/>
</dbReference>
<dbReference type="InterPro" id="IPR043502">
    <property type="entry name" value="DNA/RNA_pol_sf"/>
</dbReference>
<dbReference type="GO" id="GO:0003676">
    <property type="term" value="F:nucleic acid binding"/>
    <property type="evidence" value="ECO:0007669"/>
    <property type="project" value="InterPro"/>
</dbReference>